<feature type="repeat" description="ANK" evidence="3">
    <location>
        <begin position="831"/>
        <end position="863"/>
    </location>
</feature>
<dbReference type="PANTHER" id="PTHR24198:SF165">
    <property type="entry name" value="ANKYRIN REPEAT-CONTAINING PROTEIN-RELATED"/>
    <property type="match status" value="1"/>
</dbReference>
<dbReference type="Pfam" id="PF13606">
    <property type="entry name" value="Ank_3"/>
    <property type="match status" value="1"/>
</dbReference>
<feature type="repeat" description="ANK" evidence="3">
    <location>
        <begin position="897"/>
        <end position="929"/>
    </location>
</feature>
<protein>
    <recommendedName>
        <fullName evidence="8">NACHT domain-containing protein</fullName>
    </recommendedName>
</protein>
<evidence type="ECO:0000259" key="4">
    <source>
        <dbReference type="Pfam" id="PF22939"/>
    </source>
</evidence>
<dbReference type="SMART" id="SM00248">
    <property type="entry name" value="ANK"/>
    <property type="match status" value="12"/>
</dbReference>
<feature type="repeat" description="ANK" evidence="3">
    <location>
        <begin position="1029"/>
        <end position="1062"/>
    </location>
</feature>
<dbReference type="InterPro" id="IPR027417">
    <property type="entry name" value="P-loop_NTPase"/>
</dbReference>
<dbReference type="Proteomes" id="UP001276659">
    <property type="component" value="Unassembled WGS sequence"/>
</dbReference>
<dbReference type="Gene3D" id="3.40.50.300">
    <property type="entry name" value="P-loop containing nucleotide triphosphate hydrolases"/>
    <property type="match status" value="1"/>
</dbReference>
<dbReference type="InterPro" id="IPR036770">
    <property type="entry name" value="Ankyrin_rpt-contain_sf"/>
</dbReference>
<proteinExistence type="predicted"/>
<dbReference type="AlphaFoldDB" id="A0AAD9ZJ12"/>
<feature type="repeat" description="ANK" evidence="3">
    <location>
        <begin position="1099"/>
        <end position="1131"/>
    </location>
</feature>
<gene>
    <name evidence="6" type="ORF">OEA41_000507</name>
</gene>
<evidence type="ECO:0000256" key="1">
    <source>
        <dbReference type="ARBA" id="ARBA00022737"/>
    </source>
</evidence>
<keyword evidence="1" id="KW-0677">Repeat</keyword>
<dbReference type="PROSITE" id="PS50088">
    <property type="entry name" value="ANK_REPEAT"/>
    <property type="match status" value="10"/>
</dbReference>
<keyword evidence="2 3" id="KW-0040">ANK repeat</keyword>
<dbReference type="Pfam" id="PF00023">
    <property type="entry name" value="Ank"/>
    <property type="match status" value="1"/>
</dbReference>
<dbReference type="Pfam" id="PF12796">
    <property type="entry name" value="Ank_2"/>
    <property type="match status" value="4"/>
</dbReference>
<feature type="repeat" description="ANK" evidence="3">
    <location>
        <begin position="864"/>
        <end position="896"/>
    </location>
</feature>
<feature type="domain" description="GPI inositol-deacylase winged helix" evidence="4">
    <location>
        <begin position="495"/>
        <end position="581"/>
    </location>
</feature>
<feature type="repeat" description="ANK" evidence="3">
    <location>
        <begin position="963"/>
        <end position="995"/>
    </location>
</feature>
<dbReference type="Pfam" id="PF22939">
    <property type="entry name" value="WHD_GPIID"/>
    <property type="match status" value="1"/>
</dbReference>
<evidence type="ECO:0008006" key="8">
    <source>
        <dbReference type="Google" id="ProtNLM"/>
    </source>
</evidence>
<evidence type="ECO:0000259" key="5">
    <source>
        <dbReference type="Pfam" id="PF24883"/>
    </source>
</evidence>
<accession>A0AAD9ZJ12</accession>
<dbReference type="SUPFAM" id="SSF48403">
    <property type="entry name" value="Ankyrin repeat"/>
    <property type="match status" value="2"/>
</dbReference>
<evidence type="ECO:0000313" key="6">
    <source>
        <dbReference type="EMBL" id="KAK3178372.1"/>
    </source>
</evidence>
<dbReference type="PRINTS" id="PR01415">
    <property type="entry name" value="ANKYRIN"/>
</dbReference>
<feature type="repeat" description="ANK" evidence="3">
    <location>
        <begin position="798"/>
        <end position="830"/>
    </location>
</feature>
<reference evidence="6" key="1">
    <citation type="submission" date="2022-11" db="EMBL/GenBank/DDBJ databases">
        <title>Chromosomal genome sequence assembly and mating type (MAT) locus characterization of the leprose asexual lichenized fungus Lepraria neglecta (Nyl.) Erichsen.</title>
        <authorList>
            <person name="Allen J.L."/>
            <person name="Pfeffer B."/>
        </authorList>
    </citation>
    <scope>NUCLEOTIDE SEQUENCE</scope>
    <source>
        <strain evidence="6">Allen 5258</strain>
    </source>
</reference>
<evidence type="ECO:0000256" key="2">
    <source>
        <dbReference type="ARBA" id="ARBA00023043"/>
    </source>
</evidence>
<dbReference type="InterPro" id="IPR054471">
    <property type="entry name" value="GPIID_WHD"/>
</dbReference>
<dbReference type="Gene3D" id="1.25.40.20">
    <property type="entry name" value="Ankyrin repeat-containing domain"/>
    <property type="match status" value="3"/>
</dbReference>
<evidence type="ECO:0000256" key="3">
    <source>
        <dbReference type="PROSITE-ProRule" id="PRU00023"/>
    </source>
</evidence>
<feature type="repeat" description="ANK" evidence="3">
    <location>
        <begin position="996"/>
        <end position="1028"/>
    </location>
</feature>
<feature type="domain" description="Nephrocystin 3-like N-terminal" evidence="5">
    <location>
        <begin position="248"/>
        <end position="385"/>
    </location>
</feature>
<dbReference type="PROSITE" id="PS50297">
    <property type="entry name" value="ANK_REP_REGION"/>
    <property type="match status" value="9"/>
</dbReference>
<feature type="repeat" description="ANK" evidence="3">
    <location>
        <begin position="930"/>
        <end position="962"/>
    </location>
</feature>
<name>A0AAD9ZJ12_9LECA</name>
<organism evidence="6 7">
    <name type="scientific">Lepraria neglecta</name>
    <dbReference type="NCBI Taxonomy" id="209136"/>
    <lineage>
        <taxon>Eukaryota</taxon>
        <taxon>Fungi</taxon>
        <taxon>Dikarya</taxon>
        <taxon>Ascomycota</taxon>
        <taxon>Pezizomycotina</taxon>
        <taxon>Lecanoromycetes</taxon>
        <taxon>OSLEUM clade</taxon>
        <taxon>Lecanoromycetidae</taxon>
        <taxon>Lecanorales</taxon>
        <taxon>Lecanorineae</taxon>
        <taxon>Stereocaulaceae</taxon>
        <taxon>Lepraria</taxon>
    </lineage>
</organism>
<feature type="repeat" description="ANK" evidence="3">
    <location>
        <begin position="1063"/>
        <end position="1098"/>
    </location>
</feature>
<comment type="caution">
    <text evidence="6">The sequence shown here is derived from an EMBL/GenBank/DDBJ whole genome shotgun (WGS) entry which is preliminary data.</text>
</comment>
<dbReference type="PANTHER" id="PTHR24198">
    <property type="entry name" value="ANKYRIN REPEAT AND PROTEIN KINASE DOMAIN-CONTAINING PROTEIN"/>
    <property type="match status" value="1"/>
</dbReference>
<dbReference type="EMBL" id="JASNWA010000003">
    <property type="protein sequence ID" value="KAK3178372.1"/>
    <property type="molecule type" value="Genomic_DNA"/>
</dbReference>
<dbReference type="InterPro" id="IPR056884">
    <property type="entry name" value="NPHP3-like_N"/>
</dbReference>
<dbReference type="Pfam" id="PF24883">
    <property type="entry name" value="NPHP3_N"/>
    <property type="match status" value="1"/>
</dbReference>
<dbReference type="InterPro" id="IPR002110">
    <property type="entry name" value="Ankyrin_rpt"/>
</dbReference>
<keyword evidence="7" id="KW-1185">Reference proteome</keyword>
<evidence type="ECO:0000313" key="7">
    <source>
        <dbReference type="Proteomes" id="UP001276659"/>
    </source>
</evidence>
<sequence>MEPVSQRLKAESTLVELAKPAIGLHTEGDCSAGSPSQIDQLWALDHSVPSMDGLSVAANVISLVELSAKVFSLCQQYYIGVKHAREDIQRLSNEVLALHEIVEKVAELANSTDAPKFATLALLNKRDGPADQCAAELQRVKDKLEPNEGMRKVGWRALTWPLKNDKVYKTVLALERYKSAFTLALTADQATLTVTIDTGVTQLKEKFAAARVDHLNDRQHQQEEKLRRDIIAWLSTTDPSTNHVEQRRGKTVLSSTIIDHIQENHLTSSNCALVYYYFDFNDLEKQKASSFLSSVVAQLCSQSTTLLDGAQDIYHKCLDGYQKPTLKDLQAALDRILKGFGKVFLVMDALDECCVEDNEREQLLKIINNIHVSSSQSLHLLATSRRELDIEAVLVPMLTIPAISIQSARVDADIKIHVRSELGALGERKNWPHDLLTEIEETLVREANGMFRWIFCQLEALKSCLKPSLVRQNLKSLPKDLEETYAHILTNIHEDYREDALTALKWLTFSGRPLKLDELVEALLVGPGRDPAFNPEDRLSDPYDILQILPGIVSISTSQKLGREEIRLAHLSVKEYLIRDKIRLGPVSYFGTTTIAANQFIADSCLIYLLHYDSSYARTNSAKDFRCFPLLRYASRYWYVHMRAVNGVESTSSGQPSFINGLFMQLLLSDSAMQSWLQVHRPDRMRHKPFLTLPRSHDLGSPIYHAASLGFEEVVRVLLDDSDMAINARGGNYGYPLGAAAAHGHTNLNCCFRMERISMAAAGVHYGPAICAAASNGHEQVVDLLIKSGVNVSARSFKGWTALHGAARNEHLSIIKTLLDNEADIEAPGERNQTPLFSAAEYDKAEAVALLLERGADMEVKDCWDWTALHHSVHNGRIAALAILLDKGANPETIDSHGRTALQHAAERDEISTLRMLLEQGANVETQNYQGKTPLQKAVFDGIENVTHLLLEYGASVECTDSKSRTSMHIATMCHRTNMISLLLEKGASLESRDKKGQTPLQIAVRQSPSETFDLLLARGAKIETTDNRGRTLLHTAARFGREEVIQNLLEEKAADLEAPDASGRTPLHEAAALDWQGEEGGIPALLEYGADLEARDDGGRTPLHLAVFHNNEKAVCMLLDKGADWNVEDVSRLTPLGLAFRSEHPDLALRARIESLLEQAGAVEVSTVRQQR</sequence>